<evidence type="ECO:0000259" key="1">
    <source>
        <dbReference type="PROSITE" id="PS50055"/>
    </source>
</evidence>
<accession>B7S8E2</accession>
<dbReference type="PANTHER" id="PTHR19134:SF449">
    <property type="entry name" value="TYROSINE-PROTEIN PHOSPHATASE 1"/>
    <property type="match status" value="1"/>
</dbReference>
<dbReference type="GO" id="GO:0048666">
    <property type="term" value="P:neuron development"/>
    <property type="evidence" value="ECO:0007669"/>
    <property type="project" value="UniProtKB-ARBA"/>
</dbReference>
<dbReference type="PANTHER" id="PTHR19134">
    <property type="entry name" value="RECEPTOR-TYPE TYROSINE-PROTEIN PHOSPHATASE"/>
    <property type="match status" value="1"/>
</dbReference>
<dbReference type="InterPro" id="IPR000387">
    <property type="entry name" value="Tyr_Pase_dom"/>
</dbReference>
<protein>
    <submittedName>
        <fullName evidence="3">Protein tyrosine phosphatase</fullName>
    </submittedName>
</protein>
<feature type="domain" description="Tyrosine specific protein phosphatases" evidence="2">
    <location>
        <begin position="195"/>
        <end position="278"/>
    </location>
</feature>
<dbReference type="PROSITE" id="PS50056">
    <property type="entry name" value="TYR_PHOSPHATASE_2"/>
    <property type="match status" value="1"/>
</dbReference>
<feature type="domain" description="Tyrosine-protein phosphatase" evidence="1">
    <location>
        <begin position="59"/>
        <end position="287"/>
    </location>
</feature>
<evidence type="ECO:0000313" key="3">
    <source>
        <dbReference type="EMBL" id="ACE75167.1"/>
    </source>
</evidence>
<name>B7S8E2_9HYME</name>
<dbReference type="GO" id="GO:0004725">
    <property type="term" value="F:protein tyrosine phosphatase activity"/>
    <property type="evidence" value="ECO:0007669"/>
    <property type="project" value="InterPro"/>
</dbReference>
<dbReference type="Gene3D" id="3.90.190.10">
    <property type="entry name" value="Protein tyrosine phosphatase superfamily"/>
    <property type="match status" value="1"/>
</dbReference>
<sequence length="292" mass="34020">MLFESSTLGALLKMGSHNTKALDREEPTKIPYDKNVVKFIYQEHEEIINRKVVEGELCFDHNRVVLSEETGSSNYINASYIDGFEHSKAYITTETPDSEKKICDFWKMIWEHQTEIIVMLNEPDGYEKGVFYWSLEERSTLYCGKLNIETLNSQRLYPGLEITKLIVTHEDGGSLIVNHFLYKNWQRVDILPSERDFLDLINTIRLYNRFGGILESVKGYRSPIVIHCSDGLERSMAFCVIDVSISQILKTGKVNLSSIVSRLSRERFNCLHCADHYCFCYSVFYHYFTFFM</sequence>
<proteinExistence type="predicted"/>
<dbReference type="GO" id="GO:0009653">
    <property type="term" value="P:anatomical structure morphogenesis"/>
    <property type="evidence" value="ECO:0007669"/>
    <property type="project" value="UniProtKB-ARBA"/>
</dbReference>
<dbReference type="PRINTS" id="PR00700">
    <property type="entry name" value="PRTYPHPHTASE"/>
</dbReference>
<dbReference type="InterPro" id="IPR050348">
    <property type="entry name" value="Protein-Tyr_Phosphatase"/>
</dbReference>
<dbReference type="EMBL" id="EF710645">
    <property type="protein sequence ID" value="ACE75167.1"/>
    <property type="molecule type" value="Genomic_DNA"/>
</dbReference>
<dbReference type="InterPro" id="IPR003595">
    <property type="entry name" value="Tyr_Pase_cat"/>
</dbReference>
<dbReference type="Pfam" id="PF00102">
    <property type="entry name" value="Y_phosphatase"/>
    <property type="match status" value="1"/>
</dbReference>
<dbReference type="SMART" id="SM00404">
    <property type="entry name" value="PTPc_motif"/>
    <property type="match status" value="1"/>
</dbReference>
<organism evidence="3">
    <name type="scientific">Glyptapanteles flavicoxis</name>
    <dbReference type="NCBI Taxonomy" id="463051"/>
    <lineage>
        <taxon>Eukaryota</taxon>
        <taxon>Metazoa</taxon>
        <taxon>Ecdysozoa</taxon>
        <taxon>Arthropoda</taxon>
        <taxon>Hexapoda</taxon>
        <taxon>Insecta</taxon>
        <taxon>Pterygota</taxon>
        <taxon>Neoptera</taxon>
        <taxon>Endopterygota</taxon>
        <taxon>Hymenoptera</taxon>
        <taxon>Apocrita</taxon>
        <taxon>Ichneumonoidea</taxon>
        <taxon>Braconidae</taxon>
        <taxon>Microgastrinae</taxon>
        <taxon>Glyptapanteles</taxon>
    </lineage>
</organism>
<dbReference type="PROSITE" id="PS50055">
    <property type="entry name" value="TYR_PHOSPHATASE_PTP"/>
    <property type="match status" value="1"/>
</dbReference>
<dbReference type="SUPFAM" id="SSF52799">
    <property type="entry name" value="(Phosphotyrosine protein) phosphatases II"/>
    <property type="match status" value="1"/>
</dbReference>
<dbReference type="AlphaFoldDB" id="B7S8E2"/>
<evidence type="ECO:0000259" key="2">
    <source>
        <dbReference type="PROSITE" id="PS50056"/>
    </source>
</evidence>
<dbReference type="SMART" id="SM00194">
    <property type="entry name" value="PTPc"/>
    <property type="match status" value="1"/>
</dbReference>
<dbReference type="CDD" id="cd00047">
    <property type="entry name" value="PTPc"/>
    <property type="match status" value="1"/>
</dbReference>
<dbReference type="InterPro" id="IPR029021">
    <property type="entry name" value="Prot-tyrosine_phosphatase-like"/>
</dbReference>
<reference evidence="3" key="1">
    <citation type="submission" date="2007-06" db="EMBL/GenBank/DDBJ databases">
        <title>Bracovirus Evolution: Comparative Genomics of Multiple Viral and Proviral Genomes.</title>
        <authorList>
            <person name="Desjardins C.A."/>
            <person name="Gundersen-Rindal D.E."/>
            <person name="Hostetler J.B."/>
            <person name="Tallon L.J."/>
            <person name="Utterback T.R."/>
            <person name="Fuester R.W."/>
            <person name="Schatz M.C."/>
            <person name="Pedroni M.J."/>
            <person name="Fadrosh D.W."/>
            <person name="Haas B.J."/>
            <person name="Toms B.S."/>
            <person name="Chen D."/>
            <person name="Nene V."/>
        </authorList>
    </citation>
    <scope>NUCLEOTIDE SEQUENCE</scope>
</reference>
<gene>
    <name evidence="3" type="ORF">GFP_L3_0280</name>
</gene>
<dbReference type="InterPro" id="IPR000242">
    <property type="entry name" value="PTP_cat"/>
</dbReference>